<accession>A0A6L5XJT8</accession>
<dbReference type="SUPFAM" id="SSF55785">
    <property type="entry name" value="PYP-like sensor domain (PAS domain)"/>
    <property type="match status" value="1"/>
</dbReference>
<feature type="domain" description="GGDEF" evidence="3">
    <location>
        <begin position="937"/>
        <end position="1065"/>
    </location>
</feature>
<feature type="domain" description="GGDEF" evidence="3">
    <location>
        <begin position="457"/>
        <end position="584"/>
    </location>
</feature>
<dbReference type="CDD" id="cd01949">
    <property type="entry name" value="GGDEF"/>
    <property type="match status" value="2"/>
</dbReference>
<feature type="domain" description="EAL" evidence="2">
    <location>
        <begin position="1064"/>
        <end position="1318"/>
    </location>
</feature>
<feature type="region of interest" description="Disordered" evidence="1">
    <location>
        <begin position="592"/>
        <end position="620"/>
    </location>
</feature>
<dbReference type="InterPro" id="IPR029787">
    <property type="entry name" value="Nucleotide_cyclase"/>
</dbReference>
<dbReference type="PROSITE" id="PS50883">
    <property type="entry name" value="EAL"/>
    <property type="match status" value="1"/>
</dbReference>
<dbReference type="InterPro" id="IPR000160">
    <property type="entry name" value="GGDEF_dom"/>
</dbReference>
<dbReference type="Pfam" id="PF00563">
    <property type="entry name" value="EAL"/>
    <property type="match status" value="1"/>
</dbReference>
<dbReference type="PANTHER" id="PTHR44757:SF2">
    <property type="entry name" value="BIOFILM ARCHITECTURE MAINTENANCE PROTEIN MBAA"/>
    <property type="match status" value="1"/>
</dbReference>
<evidence type="ECO:0000313" key="5">
    <source>
        <dbReference type="Proteomes" id="UP000477488"/>
    </source>
</evidence>
<dbReference type="InterPro" id="IPR035919">
    <property type="entry name" value="EAL_sf"/>
</dbReference>
<evidence type="ECO:0000313" key="4">
    <source>
        <dbReference type="EMBL" id="MSS27483.1"/>
    </source>
</evidence>
<comment type="caution">
    <text evidence="4">The sequence shown here is derived from an EMBL/GenBank/DDBJ whole genome shotgun (WGS) entry which is preliminary data.</text>
</comment>
<dbReference type="EMBL" id="VUMH01000004">
    <property type="protein sequence ID" value="MSS27483.1"/>
    <property type="molecule type" value="Genomic_DNA"/>
</dbReference>
<dbReference type="PROSITE" id="PS50887">
    <property type="entry name" value="GGDEF"/>
    <property type="match status" value="2"/>
</dbReference>
<dbReference type="Gene3D" id="3.30.70.270">
    <property type="match status" value="2"/>
</dbReference>
<reference evidence="4 5" key="1">
    <citation type="submission" date="2019-09" db="EMBL/GenBank/DDBJ databases">
        <title>In-depth cultivation of the pig gut microbiome towards novel bacterial diversity and tailored functional studies.</title>
        <authorList>
            <person name="Wylensek D."/>
            <person name="Hitch T.C.A."/>
            <person name="Clavel T."/>
        </authorList>
    </citation>
    <scope>NUCLEOTIDE SEQUENCE [LARGE SCALE GENOMIC DNA]</scope>
    <source>
        <strain evidence="4 5">PG-178-WT-4</strain>
    </source>
</reference>
<dbReference type="InterPro" id="IPR035965">
    <property type="entry name" value="PAS-like_dom_sf"/>
</dbReference>
<dbReference type="PANTHER" id="PTHR44757">
    <property type="entry name" value="DIGUANYLATE CYCLASE DGCP"/>
    <property type="match status" value="1"/>
</dbReference>
<dbReference type="SUPFAM" id="SSF55073">
    <property type="entry name" value="Nucleotide cyclase"/>
    <property type="match status" value="2"/>
</dbReference>
<dbReference type="CDD" id="cd01948">
    <property type="entry name" value="EAL"/>
    <property type="match status" value="1"/>
</dbReference>
<dbReference type="NCBIfam" id="TIGR00254">
    <property type="entry name" value="GGDEF"/>
    <property type="match status" value="2"/>
</dbReference>
<dbReference type="Proteomes" id="UP000477488">
    <property type="component" value="Unassembled WGS sequence"/>
</dbReference>
<proteinExistence type="predicted"/>
<evidence type="ECO:0000256" key="1">
    <source>
        <dbReference type="SAM" id="MobiDB-lite"/>
    </source>
</evidence>
<organism evidence="4 5">
    <name type="scientific">Desulfovibrio porci</name>
    <dbReference type="NCBI Taxonomy" id="2605782"/>
    <lineage>
        <taxon>Bacteria</taxon>
        <taxon>Pseudomonadati</taxon>
        <taxon>Thermodesulfobacteriota</taxon>
        <taxon>Desulfovibrionia</taxon>
        <taxon>Desulfovibrionales</taxon>
        <taxon>Desulfovibrionaceae</taxon>
        <taxon>Desulfovibrio</taxon>
    </lineage>
</organism>
<dbReference type="Pfam" id="PF00990">
    <property type="entry name" value="GGDEF"/>
    <property type="match status" value="2"/>
</dbReference>
<dbReference type="SMART" id="SM00267">
    <property type="entry name" value="GGDEF"/>
    <property type="match status" value="2"/>
</dbReference>
<dbReference type="SUPFAM" id="SSF141868">
    <property type="entry name" value="EAL domain-like"/>
    <property type="match status" value="1"/>
</dbReference>
<gene>
    <name evidence="4" type="ORF">FYJ44_05335</name>
</gene>
<sequence>MKKQTVLPDARLGDSGAVREAAVRRGGFEARDVPCALFALKDDEDFTIIFGNAAFYELLDCPLEKVRSNYGNRLTALADAASLKALSVWCRKAGAASPLRLEQKFRGPGGREIRLHTEVVRGCAAEGILYCAAFDVSDGWRREQELTRRLATARLAVDQIGLEIFTYDVDARSARYELARDVLDRVGAPAADVLSVPPGSPACPDFPATLLASGVVAPDFADAVADVFRSLESGEPRAVCEWKTADVGGRYAWMRLSLVAMQAEESSGRRAVGILEDISREKETLLNYLNETRFYQSMLSEKDAYAQLDVTEDRLIRVGGMWNLYNEIIHTVSYSSLFEEFVNKVVHPDDRKHYFELMQCRNFEQSWANGIDRLGCEFRRIVEQNKMMWMELKVHLFQDPMTRHLLALFYIKNIDAGKKQQIQLVYEAERDPLTGVFNRKAAETAIRDYLKRVQEDEVCAFIILDMDNFKEINDVYGHKAGDEVLVKLAGLVSRTFRRSDIIGRFGGDEFILFLKNIGSEARVRERLDVLYTVLGEQKEPELSCSLGVVLAQGGAFYEKLFRHADTALYDAKSGGKGSYVFYNGREGGPLGGLKTRRERGAGTAGKTRRPVEETPREEEDPFASFVGGEGDMAYLVDPDNFNLICGNKAFYERIGRSEAECIGMKCYEVMHKRDSPCPFCSKASWSADKFFLWKNLNSALEQEFLIKNKLVHWRGREALLALAIDISNDKSIVDSLENGATESHSIISGIQRMSEAHDLESAMRSGLETVGSFFRADAVRLWECRDPAEGYRCAHIWHKSQSGTGLFPSEEDRRIVSSWLRDREWGRPIMIEHREVMLCYSFDMYQSMKRNGIDNQRWLQLRDGETELGCLCIENISSNFQNMAFLESFSGFLVGEWKKRRLMESILYAGSHDAWTGLYSRSSYEKYLRDYDANAVSSLGVMTANLNNLKGINSTRGFQTGDHYIKKFASILRDVFLDQGLLFRINGDEFVALAEDMPLEDWDGKVAEVGSRVEEFGHFSAAVGAAWDNAEKDVDRLLELAGQFMKVEKRRYYDSGRGGVDSERRAVLHELLASLEKREFEIFLQPKVELRNRTLTGAEALIRYRDKTAGLVSPARFIPSLEKNSLIRYVDLFAFEEVCRLQEKWKRRGFVCPALSVNFSRLTLLERDIVSSMETILARYDVSRRNLEIEITESLADLGKGLLHQAAGNLYNAGFSISLDDFGTKYTNLSALGDIDFHVLKLDKSLISSLRLQKRKRIILKNVIRMCRDMRIEVIAEGVENEEQEHILRELGCGLGQGFLYDRPMPVAEFEAKYLGGPPLAGSD</sequence>
<dbReference type="SMART" id="SM00052">
    <property type="entry name" value="EAL"/>
    <property type="match status" value="1"/>
</dbReference>
<dbReference type="InterPro" id="IPR001633">
    <property type="entry name" value="EAL_dom"/>
</dbReference>
<dbReference type="Gene3D" id="3.20.20.450">
    <property type="entry name" value="EAL domain"/>
    <property type="match status" value="1"/>
</dbReference>
<dbReference type="InterPro" id="IPR043128">
    <property type="entry name" value="Rev_trsase/Diguanyl_cyclase"/>
</dbReference>
<evidence type="ECO:0000259" key="2">
    <source>
        <dbReference type="PROSITE" id="PS50883"/>
    </source>
</evidence>
<name>A0A6L5XJT8_9BACT</name>
<evidence type="ECO:0000259" key="3">
    <source>
        <dbReference type="PROSITE" id="PS50887"/>
    </source>
</evidence>
<dbReference type="RefSeq" id="WP_154509888.1">
    <property type="nucleotide sequence ID" value="NZ_VUMH01000004.1"/>
</dbReference>
<protein>
    <submittedName>
        <fullName evidence="4">EAL domain-containing protein</fullName>
    </submittedName>
</protein>
<dbReference type="InterPro" id="IPR052155">
    <property type="entry name" value="Biofilm_reg_signaling"/>
</dbReference>
<keyword evidence="5" id="KW-1185">Reference proteome</keyword>